<dbReference type="NCBIfam" id="NF045515">
    <property type="entry name" value="Glp_gephyrin"/>
    <property type="match status" value="1"/>
</dbReference>
<comment type="cofactor">
    <cofactor evidence="1 11">
        <name>Mg(2+)</name>
        <dbReference type="ChEBI" id="CHEBI:18420"/>
    </cofactor>
</comment>
<evidence type="ECO:0000256" key="5">
    <source>
        <dbReference type="ARBA" id="ARBA00022505"/>
    </source>
</evidence>
<dbReference type="FunFam" id="2.170.190.11:FF:000001">
    <property type="entry name" value="Molybdopterin molybdenumtransferase"/>
    <property type="match status" value="1"/>
</dbReference>
<dbReference type="AlphaFoldDB" id="A0A1H6E3L1"/>
<reference evidence="14" key="1">
    <citation type="submission" date="2016-10" db="EMBL/GenBank/DDBJ databases">
        <authorList>
            <person name="Varghese N."/>
            <person name="Submissions S."/>
        </authorList>
    </citation>
    <scope>NUCLEOTIDE SEQUENCE [LARGE SCALE GENOMIC DNA]</scope>
    <source>
        <strain evidence="14">DSM 43163</strain>
    </source>
</reference>
<dbReference type="CDD" id="cd00887">
    <property type="entry name" value="MoeA"/>
    <property type="match status" value="1"/>
</dbReference>
<dbReference type="InterPro" id="IPR036425">
    <property type="entry name" value="MoaB/Mog-like_dom_sf"/>
</dbReference>
<dbReference type="UniPathway" id="UPA00344"/>
<dbReference type="SUPFAM" id="SSF63867">
    <property type="entry name" value="MoeA C-terminal domain-like"/>
    <property type="match status" value="1"/>
</dbReference>
<evidence type="ECO:0000256" key="11">
    <source>
        <dbReference type="RuleBase" id="RU365090"/>
    </source>
</evidence>
<evidence type="ECO:0000313" key="14">
    <source>
        <dbReference type="Proteomes" id="UP000236723"/>
    </source>
</evidence>
<name>A0A1H6E3L1_9ACTN</name>
<feature type="domain" description="MoaB/Mog" evidence="12">
    <location>
        <begin position="198"/>
        <end position="333"/>
    </location>
</feature>
<dbReference type="Pfam" id="PF03453">
    <property type="entry name" value="MoeA_N"/>
    <property type="match status" value="1"/>
</dbReference>
<comment type="catalytic activity">
    <reaction evidence="10">
        <text>adenylyl-molybdopterin + molybdate = Mo-molybdopterin + AMP + H(+)</text>
        <dbReference type="Rhea" id="RHEA:35047"/>
        <dbReference type="ChEBI" id="CHEBI:15378"/>
        <dbReference type="ChEBI" id="CHEBI:36264"/>
        <dbReference type="ChEBI" id="CHEBI:62727"/>
        <dbReference type="ChEBI" id="CHEBI:71302"/>
        <dbReference type="ChEBI" id="CHEBI:456215"/>
        <dbReference type="EC" id="2.10.1.1"/>
    </reaction>
</comment>
<dbReference type="GO" id="GO:0006777">
    <property type="term" value="P:Mo-molybdopterin cofactor biosynthetic process"/>
    <property type="evidence" value="ECO:0007669"/>
    <property type="project" value="UniProtKB-UniRule"/>
</dbReference>
<dbReference type="SUPFAM" id="SSF63882">
    <property type="entry name" value="MoeA N-terminal region -like"/>
    <property type="match status" value="1"/>
</dbReference>
<dbReference type="Gene3D" id="2.170.190.11">
    <property type="entry name" value="Molybdopterin biosynthesis moea protein, domain 3"/>
    <property type="match status" value="1"/>
</dbReference>
<dbReference type="InterPro" id="IPR036135">
    <property type="entry name" value="MoeA_linker/N_sf"/>
</dbReference>
<dbReference type="GO" id="GO:0046872">
    <property type="term" value="F:metal ion binding"/>
    <property type="evidence" value="ECO:0007669"/>
    <property type="project" value="UniProtKB-UniRule"/>
</dbReference>
<dbReference type="EMBL" id="FNVO01000032">
    <property type="protein sequence ID" value="SEG92157.1"/>
    <property type="molecule type" value="Genomic_DNA"/>
</dbReference>
<dbReference type="InterPro" id="IPR038987">
    <property type="entry name" value="MoeA-like"/>
</dbReference>
<evidence type="ECO:0000259" key="12">
    <source>
        <dbReference type="SMART" id="SM00852"/>
    </source>
</evidence>
<dbReference type="PANTHER" id="PTHR10192:SF5">
    <property type="entry name" value="GEPHYRIN"/>
    <property type="match status" value="1"/>
</dbReference>
<accession>A0A1H6E3L1</accession>
<keyword evidence="8 11" id="KW-0460">Magnesium</keyword>
<comment type="similarity">
    <text evidence="4 11">Belongs to the MoeA family.</text>
</comment>
<gene>
    <name evidence="13" type="ORF">SAMN04489712_13241</name>
</gene>
<evidence type="ECO:0000256" key="9">
    <source>
        <dbReference type="ARBA" id="ARBA00023150"/>
    </source>
</evidence>
<dbReference type="InterPro" id="IPR005110">
    <property type="entry name" value="MoeA_linker/N"/>
</dbReference>
<dbReference type="Gene3D" id="3.90.105.10">
    <property type="entry name" value="Molybdopterin biosynthesis moea protein, domain 2"/>
    <property type="match status" value="1"/>
</dbReference>
<dbReference type="SUPFAM" id="SSF53218">
    <property type="entry name" value="Molybdenum cofactor biosynthesis proteins"/>
    <property type="match status" value="1"/>
</dbReference>
<evidence type="ECO:0000256" key="6">
    <source>
        <dbReference type="ARBA" id="ARBA00022679"/>
    </source>
</evidence>
<dbReference type="SMART" id="SM00852">
    <property type="entry name" value="MoCF_biosynth"/>
    <property type="match status" value="1"/>
</dbReference>
<keyword evidence="5 11" id="KW-0500">Molybdenum</keyword>
<dbReference type="Pfam" id="PF00994">
    <property type="entry name" value="MoCF_biosynth"/>
    <property type="match status" value="1"/>
</dbReference>
<comment type="function">
    <text evidence="2 11">Catalyzes the insertion of molybdate into adenylated molybdopterin with the concomitant release of AMP.</text>
</comment>
<sequence>MSGPHPGAGGTGAPPAADRLRTVDEHLAEILGAVPLLAPIDLALLEAEGALLAEPVSAPIPLPPFDNSAMDGYAVVSTDVASASEDSPVTLPVVGDVAAGDTGVSAIRPGLCLRIMTGAPMPAGADAVIPVEWTDGGTVSVRITRPAPPGHYIRRAGEDVQAGQVVLEPGVRLRAPQLGMLAAVGRARVSVRPRPRVVVLSTGDELREPGSEPAFGQIWDSNSFMLTGAVNESEGVGIRAGALTDAPEKVREALEDQLIRADAIITTGGVSMGARDAVKEALTGTLTFTKVAMRPGKPQGFGLLHGIPIFTLPGNPVSAYVSFQVFVRPALLAMQGLPPEPPGAGTAVLTEEVRSPAGLRHYLRGRLSSGEDGDLAVTPAGAQGSHQMGALAAADALIVVPEERDIVPAGERVEIWRLPR</sequence>
<dbReference type="Gene3D" id="2.40.340.10">
    <property type="entry name" value="MoeA, C-terminal, domain IV"/>
    <property type="match status" value="1"/>
</dbReference>
<dbReference type="GO" id="GO:0061599">
    <property type="term" value="F:molybdopterin molybdotransferase activity"/>
    <property type="evidence" value="ECO:0007669"/>
    <property type="project" value="UniProtKB-UniRule"/>
</dbReference>
<keyword evidence="14" id="KW-1185">Reference proteome</keyword>
<evidence type="ECO:0000256" key="10">
    <source>
        <dbReference type="ARBA" id="ARBA00047317"/>
    </source>
</evidence>
<evidence type="ECO:0000256" key="4">
    <source>
        <dbReference type="ARBA" id="ARBA00010763"/>
    </source>
</evidence>
<dbReference type="NCBIfam" id="TIGR00177">
    <property type="entry name" value="molyb_syn"/>
    <property type="match status" value="1"/>
</dbReference>
<evidence type="ECO:0000256" key="8">
    <source>
        <dbReference type="ARBA" id="ARBA00022842"/>
    </source>
</evidence>
<evidence type="ECO:0000256" key="1">
    <source>
        <dbReference type="ARBA" id="ARBA00001946"/>
    </source>
</evidence>
<keyword evidence="7 11" id="KW-0479">Metal-binding</keyword>
<dbReference type="FunFam" id="3.40.980.10:FF:000004">
    <property type="entry name" value="Molybdopterin molybdenumtransferase"/>
    <property type="match status" value="1"/>
</dbReference>
<dbReference type="GO" id="GO:0005829">
    <property type="term" value="C:cytosol"/>
    <property type="evidence" value="ECO:0007669"/>
    <property type="project" value="TreeGrafter"/>
</dbReference>
<proteinExistence type="inferred from homology"/>
<dbReference type="PANTHER" id="PTHR10192">
    <property type="entry name" value="MOLYBDOPTERIN BIOSYNTHESIS PROTEIN"/>
    <property type="match status" value="1"/>
</dbReference>
<evidence type="ECO:0000256" key="7">
    <source>
        <dbReference type="ARBA" id="ARBA00022723"/>
    </source>
</evidence>
<dbReference type="EC" id="2.10.1.1" evidence="11"/>
<comment type="pathway">
    <text evidence="3 11">Cofactor biosynthesis; molybdopterin biosynthesis.</text>
</comment>
<dbReference type="Pfam" id="PF03454">
    <property type="entry name" value="MoeA_C"/>
    <property type="match status" value="1"/>
</dbReference>
<evidence type="ECO:0000313" key="13">
    <source>
        <dbReference type="EMBL" id="SEG92157.1"/>
    </source>
</evidence>
<protein>
    <recommendedName>
        <fullName evidence="11">Molybdopterin molybdenumtransferase</fullName>
        <ecNumber evidence="11">2.10.1.1</ecNumber>
    </recommendedName>
</protein>
<dbReference type="InterPro" id="IPR005111">
    <property type="entry name" value="MoeA_C_domain_IV"/>
</dbReference>
<dbReference type="InterPro" id="IPR001453">
    <property type="entry name" value="MoaB/Mog_dom"/>
</dbReference>
<evidence type="ECO:0000256" key="3">
    <source>
        <dbReference type="ARBA" id="ARBA00005046"/>
    </source>
</evidence>
<dbReference type="InterPro" id="IPR036688">
    <property type="entry name" value="MoeA_C_domain_IV_sf"/>
</dbReference>
<dbReference type="Proteomes" id="UP000236723">
    <property type="component" value="Unassembled WGS sequence"/>
</dbReference>
<keyword evidence="9 11" id="KW-0501">Molybdenum cofactor biosynthesis</keyword>
<keyword evidence="6 11" id="KW-0808">Transferase</keyword>
<evidence type="ECO:0000256" key="2">
    <source>
        <dbReference type="ARBA" id="ARBA00002901"/>
    </source>
</evidence>
<organism evidence="13 14">
    <name type="scientific">Thermomonospora echinospora</name>
    <dbReference type="NCBI Taxonomy" id="1992"/>
    <lineage>
        <taxon>Bacteria</taxon>
        <taxon>Bacillati</taxon>
        <taxon>Actinomycetota</taxon>
        <taxon>Actinomycetes</taxon>
        <taxon>Streptosporangiales</taxon>
        <taxon>Thermomonosporaceae</taxon>
        <taxon>Thermomonospora</taxon>
    </lineage>
</organism>
<dbReference type="Gene3D" id="3.40.980.10">
    <property type="entry name" value="MoaB/Mog-like domain"/>
    <property type="match status" value="1"/>
</dbReference>